<comment type="caution">
    <text evidence="6">The sequence shown here is derived from an EMBL/GenBank/DDBJ whole genome shotgun (WGS) entry which is preliminary data.</text>
</comment>
<dbReference type="InterPro" id="IPR000847">
    <property type="entry name" value="LysR_HTH_N"/>
</dbReference>
<name>A0ABW8MLH8_9BURK</name>
<organism evidence="6 7">
    <name type="scientific">Caballeronia udeis</name>
    <dbReference type="NCBI Taxonomy" id="1232866"/>
    <lineage>
        <taxon>Bacteria</taxon>
        <taxon>Pseudomonadati</taxon>
        <taxon>Pseudomonadota</taxon>
        <taxon>Betaproteobacteria</taxon>
        <taxon>Burkholderiales</taxon>
        <taxon>Burkholderiaceae</taxon>
        <taxon>Caballeronia</taxon>
    </lineage>
</organism>
<keyword evidence="7" id="KW-1185">Reference proteome</keyword>
<keyword evidence="2" id="KW-0805">Transcription regulation</keyword>
<feature type="domain" description="HTH lysR-type" evidence="5">
    <location>
        <begin position="10"/>
        <end position="67"/>
    </location>
</feature>
<evidence type="ECO:0000256" key="4">
    <source>
        <dbReference type="ARBA" id="ARBA00023163"/>
    </source>
</evidence>
<comment type="similarity">
    <text evidence="1">Belongs to the LysR transcriptional regulatory family.</text>
</comment>
<reference evidence="6 7" key="1">
    <citation type="submission" date="2024-11" db="EMBL/GenBank/DDBJ databases">
        <title>Using genomics to understand microbial adaptation to soil warming.</title>
        <authorList>
            <person name="Deangelis K.M. PhD."/>
        </authorList>
    </citation>
    <scope>NUCLEOTIDE SEQUENCE [LARGE SCALE GENOMIC DNA]</scope>
    <source>
        <strain evidence="6 7">GAS97</strain>
    </source>
</reference>
<dbReference type="InterPro" id="IPR036388">
    <property type="entry name" value="WH-like_DNA-bd_sf"/>
</dbReference>
<evidence type="ECO:0000256" key="1">
    <source>
        <dbReference type="ARBA" id="ARBA00009437"/>
    </source>
</evidence>
<accession>A0ABW8MLH8</accession>
<proteinExistence type="inferred from homology"/>
<dbReference type="SUPFAM" id="SSF53850">
    <property type="entry name" value="Periplasmic binding protein-like II"/>
    <property type="match status" value="1"/>
</dbReference>
<dbReference type="PROSITE" id="PS50931">
    <property type="entry name" value="HTH_LYSR"/>
    <property type="match status" value="1"/>
</dbReference>
<keyword evidence="4" id="KW-0804">Transcription</keyword>
<dbReference type="SUPFAM" id="SSF46785">
    <property type="entry name" value="Winged helix' DNA-binding domain"/>
    <property type="match status" value="1"/>
</dbReference>
<protein>
    <submittedName>
        <fullName evidence="6">DNA-binding transcriptional LysR family regulator</fullName>
    </submittedName>
</protein>
<dbReference type="PANTHER" id="PTHR30427">
    <property type="entry name" value="TRANSCRIPTIONAL ACTIVATOR PROTEIN LYSR"/>
    <property type="match status" value="1"/>
</dbReference>
<sequence length="308" mass="33684">MAMSIQETQVRLRHIEIFSAIMLTGSTNGAAKLLHISQPAVSKMLQHAEQSAGFALFLRSKGKLVPTPEALRLREELGPFDEQLKRIRRLVTSLAHGAVRPLRVAATPALAHHALPQVMARWCRAFPQSKCELSVAHTREIEHALLLDEIELGLTMRPVSHPNLVATPVCESALCAIAPAGWWPDALLDQPLTADDLAGQPLITIDPDDYLGAIISTWLADAAEPPVSNLSVQTYSLGKSLVQQRIGIAIVDSFTANYPEDHPDIQIRPIAIDETLQVYAVTEHSRPPPQTAERLIQFLRDDAPGAST</sequence>
<dbReference type="Gene3D" id="1.10.10.10">
    <property type="entry name" value="Winged helix-like DNA-binding domain superfamily/Winged helix DNA-binding domain"/>
    <property type="match status" value="1"/>
</dbReference>
<evidence type="ECO:0000313" key="6">
    <source>
        <dbReference type="EMBL" id="MFK4443545.1"/>
    </source>
</evidence>
<dbReference type="Pfam" id="PF00126">
    <property type="entry name" value="HTH_1"/>
    <property type="match status" value="1"/>
</dbReference>
<dbReference type="EMBL" id="JBIYDN010000010">
    <property type="protein sequence ID" value="MFK4443545.1"/>
    <property type="molecule type" value="Genomic_DNA"/>
</dbReference>
<dbReference type="Proteomes" id="UP001620514">
    <property type="component" value="Unassembled WGS sequence"/>
</dbReference>
<evidence type="ECO:0000313" key="7">
    <source>
        <dbReference type="Proteomes" id="UP001620514"/>
    </source>
</evidence>
<keyword evidence="3 6" id="KW-0238">DNA-binding</keyword>
<dbReference type="Pfam" id="PF03466">
    <property type="entry name" value="LysR_substrate"/>
    <property type="match status" value="1"/>
</dbReference>
<evidence type="ECO:0000256" key="2">
    <source>
        <dbReference type="ARBA" id="ARBA00023015"/>
    </source>
</evidence>
<evidence type="ECO:0000259" key="5">
    <source>
        <dbReference type="PROSITE" id="PS50931"/>
    </source>
</evidence>
<dbReference type="PANTHER" id="PTHR30427:SF1">
    <property type="entry name" value="TRANSCRIPTIONAL ACTIVATOR PROTEIN LYSR"/>
    <property type="match status" value="1"/>
</dbReference>
<gene>
    <name evidence="6" type="ORF">ABH943_003567</name>
</gene>
<evidence type="ECO:0000256" key="3">
    <source>
        <dbReference type="ARBA" id="ARBA00023125"/>
    </source>
</evidence>
<dbReference type="InterPro" id="IPR005119">
    <property type="entry name" value="LysR_subst-bd"/>
</dbReference>
<dbReference type="InterPro" id="IPR036390">
    <property type="entry name" value="WH_DNA-bd_sf"/>
</dbReference>
<dbReference type="GO" id="GO:0003677">
    <property type="term" value="F:DNA binding"/>
    <property type="evidence" value="ECO:0007669"/>
    <property type="project" value="UniProtKB-KW"/>
</dbReference>
<dbReference type="Gene3D" id="3.40.190.290">
    <property type="match status" value="1"/>
</dbReference>